<keyword evidence="2" id="KW-1185">Reference proteome</keyword>
<dbReference type="InterPro" id="IPR028082">
    <property type="entry name" value="Peripla_BP_I"/>
</dbReference>
<dbReference type="GO" id="GO:0005886">
    <property type="term" value="C:plasma membrane"/>
    <property type="evidence" value="ECO:0007669"/>
    <property type="project" value="TreeGrafter"/>
</dbReference>
<keyword evidence="1" id="KW-0675">Receptor</keyword>
<name>A0A8J4U798_CLAMG</name>
<dbReference type="Proteomes" id="UP000727407">
    <property type="component" value="Unassembled WGS sequence"/>
</dbReference>
<dbReference type="PANTHER" id="PTHR24061:SF528">
    <property type="entry name" value="C-FAMILY ODORANT RECEPTOR OLFCD2-RELATED"/>
    <property type="match status" value="1"/>
</dbReference>
<comment type="caution">
    <text evidence="1">The sequence shown here is derived from an EMBL/GenBank/DDBJ whole genome shotgun (WGS) entry which is preliminary data.</text>
</comment>
<dbReference type="OrthoDB" id="5984008at2759"/>
<evidence type="ECO:0000313" key="2">
    <source>
        <dbReference type="Proteomes" id="UP000727407"/>
    </source>
</evidence>
<dbReference type="EMBL" id="QNUK01000521">
    <property type="protein sequence ID" value="KAF5892190.1"/>
    <property type="molecule type" value="Genomic_DNA"/>
</dbReference>
<organism evidence="1 2">
    <name type="scientific">Clarias magur</name>
    <name type="common">Asian catfish</name>
    <name type="synonym">Macropteronotus magur</name>
    <dbReference type="NCBI Taxonomy" id="1594786"/>
    <lineage>
        <taxon>Eukaryota</taxon>
        <taxon>Metazoa</taxon>
        <taxon>Chordata</taxon>
        <taxon>Craniata</taxon>
        <taxon>Vertebrata</taxon>
        <taxon>Euteleostomi</taxon>
        <taxon>Actinopterygii</taxon>
        <taxon>Neopterygii</taxon>
        <taxon>Teleostei</taxon>
        <taxon>Ostariophysi</taxon>
        <taxon>Siluriformes</taxon>
        <taxon>Clariidae</taxon>
        <taxon>Clarias</taxon>
    </lineage>
</organism>
<evidence type="ECO:0000313" key="1">
    <source>
        <dbReference type="EMBL" id="KAF5892190.1"/>
    </source>
</evidence>
<dbReference type="AlphaFoldDB" id="A0A8J4U798"/>
<feature type="non-terminal residue" evidence="1">
    <location>
        <position position="1"/>
    </location>
</feature>
<dbReference type="InterPro" id="IPR000068">
    <property type="entry name" value="GPCR_3_Ca_sens_rcpt-rel"/>
</dbReference>
<reference evidence="1" key="1">
    <citation type="submission" date="2020-07" db="EMBL/GenBank/DDBJ databases">
        <title>Clarias magur genome sequencing, assembly and annotation.</title>
        <authorList>
            <person name="Kushwaha B."/>
            <person name="Kumar R."/>
            <person name="Das P."/>
            <person name="Joshi C.G."/>
            <person name="Kumar D."/>
            <person name="Nagpure N.S."/>
            <person name="Pandey M."/>
            <person name="Agarwal S."/>
            <person name="Srivastava S."/>
            <person name="Singh M."/>
            <person name="Sahoo L."/>
            <person name="Jayasankar P."/>
            <person name="Meher P.K."/>
            <person name="Koringa P.G."/>
            <person name="Iquebal M.A."/>
            <person name="Das S.P."/>
            <person name="Bit A."/>
            <person name="Patnaik S."/>
            <person name="Patel N."/>
            <person name="Shah T.M."/>
            <person name="Hinsu A."/>
            <person name="Jena J.K."/>
        </authorList>
    </citation>
    <scope>NUCLEOTIDE SEQUENCE</scope>
    <source>
        <strain evidence="1">CIFAMagur01</strain>
        <tissue evidence="1">Testis</tissue>
    </source>
</reference>
<dbReference type="PANTHER" id="PTHR24061">
    <property type="entry name" value="CALCIUM-SENSING RECEPTOR-RELATED"/>
    <property type="match status" value="1"/>
</dbReference>
<dbReference type="GO" id="GO:0004930">
    <property type="term" value="F:G protein-coupled receptor activity"/>
    <property type="evidence" value="ECO:0007669"/>
    <property type="project" value="InterPro"/>
</dbReference>
<gene>
    <name evidence="1" type="ORF">DAT39_018129</name>
</gene>
<feature type="non-terminal residue" evidence="1">
    <location>
        <position position="76"/>
    </location>
</feature>
<accession>A0A8J4U798</accession>
<proteinExistence type="predicted"/>
<dbReference type="Gene3D" id="3.40.50.2300">
    <property type="match status" value="1"/>
</dbReference>
<sequence>VVNYLKKVKFYTKVGEKVWFDSTGAVPAKFDVVNWQQAVNGEVQFKVVGYYDASLPNGQQFVLNADDIVWAGEKRE</sequence>
<dbReference type="SUPFAM" id="SSF53822">
    <property type="entry name" value="Periplasmic binding protein-like I"/>
    <property type="match status" value="1"/>
</dbReference>
<protein>
    <submittedName>
        <fullName evidence="1">Extracellular calcium-sensing receptor-like</fullName>
    </submittedName>
</protein>